<feature type="transmembrane region" description="Helical" evidence="7">
    <location>
        <begin position="77"/>
        <end position="98"/>
    </location>
</feature>
<dbReference type="EC" id="2.5.1.16" evidence="7"/>
<dbReference type="Proteomes" id="UP000177486">
    <property type="component" value="Unassembled WGS sequence"/>
</dbReference>
<protein>
    <recommendedName>
        <fullName evidence="7">Polyamine aminopropyltransferase</fullName>
    </recommendedName>
    <alternativeName>
        <fullName evidence="7">Putrescine aminopropyltransferase</fullName>
        <shortName evidence="7">PAPT</shortName>
    </alternativeName>
    <alternativeName>
        <fullName evidence="7">Spermidine synthase</fullName>
        <shortName evidence="7">SPDS</shortName>
        <shortName evidence="7">SPDSY</shortName>
        <ecNumber evidence="7">2.5.1.16</ecNumber>
    </alternativeName>
</protein>
<feature type="transmembrane region" description="Helical" evidence="7">
    <location>
        <begin position="190"/>
        <end position="211"/>
    </location>
</feature>
<dbReference type="GO" id="GO:0022857">
    <property type="term" value="F:transmembrane transporter activity"/>
    <property type="evidence" value="ECO:0007669"/>
    <property type="project" value="InterPro"/>
</dbReference>
<dbReference type="HAMAP" id="MF_00198">
    <property type="entry name" value="Spermidine_synth"/>
    <property type="match status" value="1"/>
</dbReference>
<dbReference type="InterPro" id="IPR001045">
    <property type="entry name" value="Spermi_synthase"/>
</dbReference>
<comment type="subunit">
    <text evidence="7">Homodimer or homotetramer.</text>
</comment>
<feature type="domain" description="PABS" evidence="10">
    <location>
        <begin position="484"/>
        <end position="729"/>
    </location>
</feature>
<dbReference type="Pfam" id="PF07690">
    <property type="entry name" value="MFS_1"/>
    <property type="match status" value="1"/>
</dbReference>
<dbReference type="GO" id="GO:0008295">
    <property type="term" value="P:spermidine biosynthetic process"/>
    <property type="evidence" value="ECO:0007669"/>
    <property type="project" value="UniProtKB-UniRule"/>
</dbReference>
<comment type="pathway">
    <text evidence="7">Amine and polyamine biosynthesis; spermidine biosynthesis; spermidine from putrescine: step 1/1.</text>
</comment>
<dbReference type="PANTHER" id="PTHR11558">
    <property type="entry name" value="SPERMIDINE/SPERMINE SYNTHASE"/>
    <property type="match status" value="1"/>
</dbReference>
<evidence type="ECO:0000256" key="6">
    <source>
        <dbReference type="ARBA" id="ARBA00023136"/>
    </source>
</evidence>
<dbReference type="Gene3D" id="1.20.1250.20">
    <property type="entry name" value="MFS general substrate transporter like domains"/>
    <property type="match status" value="1"/>
</dbReference>
<dbReference type="GO" id="GO:0005829">
    <property type="term" value="C:cytosol"/>
    <property type="evidence" value="ECO:0007669"/>
    <property type="project" value="TreeGrafter"/>
</dbReference>
<comment type="caution">
    <text evidence="11">The sequence shown here is derived from an EMBL/GenBank/DDBJ whole genome shotgun (WGS) entry which is preliminary data.</text>
</comment>
<evidence type="ECO:0000259" key="9">
    <source>
        <dbReference type="PROSITE" id="PS50850"/>
    </source>
</evidence>
<keyword evidence="7" id="KW-0745">Spermidine biosynthesis</keyword>
<dbReference type="PANTHER" id="PTHR11558:SF11">
    <property type="entry name" value="SPERMIDINE SYNTHASE"/>
    <property type="match status" value="1"/>
</dbReference>
<sequence length="914" mass="101469">MGNNRGQFFKNFLIFSFGVFGFSALIFQVVFAKNLVLLFGLTAPAIATVLAVYFSGLALGSLFFGKISDRFSYTKNLRLYAALFITTAVYGFLFPLIFKLLNLSILAVNKSYPLNFSGFNFFAFLFSFLFLVFPAILIGAGFPVLNKILIRQETEIGKKASLIYFVETFGSVIGATFAGFWLIPSFGNNATIFTAAGLNIFLGAILFLFFAKGIKGEKWDEEGKKANLEAKPPSGEDKGEIGGGVHNPLFLYALFITGFLALALEVLYTKTLILFIGSSTYAFSLILITFLFGIALGSWALSFFADRIQRGYAYFGMLLGLIGFWLFLTLQFFEKVPFWYLNFLGSRESFEFGSILLSQSLVTFLVIFPATFLMGVIFPLGIHLARPHITNLGWGVGKLYFANTFGGVLGSLLTGFLFLPVFGYTRTLVLILAIYFILGGFFIAREKGVGWMVKGVFIFFFAFWAIFGALSSPWGKKNLTMGSFVYAPLYIGYGIDTVREAIESDKVLFYKEGLSNVAVMQRGTNRILKVNGKVDASDSLGDLETEILLGALPMILHPNPENVLVIGLGSGITLGSITQFDEAKSIDVAEIDPAIIEAAGYFKQSNHDALNDPRVKTILADGRNHLMLTDEKYDVISSQPSNIWISGNANLFTKDFYELAKSRLENDGLMLQWIQTYSLTPEDVRSIYRTFLEVFPEAYLFNSSNASDMLIIGSLQEDGKVLDFEALSQRMSDSKVAAELRRVNIMSPYEFLAYLVAEGNGLNEFSSDANINTDNKNFLEFSAAKSIYKSTVAEALLDVDELRARLNLFTFGLEEGEELELLKKYFEFRKALLPAQAALSESMLFDAVDNYSKARDAFGLILPSIEARIIQGCDIASIAARQDEGTEAAKEVWDRCEEVFGPVYFDIGQFDNTQ</sequence>
<evidence type="ECO:0000256" key="7">
    <source>
        <dbReference type="HAMAP-Rule" id="MF_00198"/>
    </source>
</evidence>
<dbReference type="PROSITE" id="PS51006">
    <property type="entry name" value="PABS_2"/>
    <property type="match status" value="1"/>
</dbReference>
<evidence type="ECO:0000256" key="1">
    <source>
        <dbReference type="ARBA" id="ARBA00007867"/>
    </source>
</evidence>
<evidence type="ECO:0000313" key="11">
    <source>
        <dbReference type="EMBL" id="OGZ30998.1"/>
    </source>
</evidence>
<dbReference type="InterPro" id="IPR030374">
    <property type="entry name" value="PABS"/>
</dbReference>
<dbReference type="Pfam" id="PF01564">
    <property type="entry name" value="Spermine_synth"/>
    <property type="match status" value="1"/>
</dbReference>
<keyword evidence="4 7" id="KW-1133">Transmembrane helix</keyword>
<feature type="transmembrane region" description="Helical" evidence="7">
    <location>
        <begin position="424"/>
        <end position="444"/>
    </location>
</feature>
<feature type="transmembrane region" description="Helical" evidence="7">
    <location>
        <begin position="399"/>
        <end position="418"/>
    </location>
</feature>
<dbReference type="PROSITE" id="PS50850">
    <property type="entry name" value="MFS"/>
    <property type="match status" value="1"/>
</dbReference>
<dbReference type="AlphaFoldDB" id="A0A1G2F0B3"/>
<evidence type="ECO:0000313" key="12">
    <source>
        <dbReference type="Proteomes" id="UP000177486"/>
    </source>
</evidence>
<keyword evidence="7" id="KW-1003">Cell membrane</keyword>
<evidence type="ECO:0000256" key="3">
    <source>
        <dbReference type="ARBA" id="ARBA00022692"/>
    </source>
</evidence>
<keyword evidence="5 7" id="KW-0620">Polyamine biosynthesis</keyword>
<evidence type="ECO:0000256" key="4">
    <source>
        <dbReference type="ARBA" id="ARBA00022989"/>
    </source>
</evidence>
<dbReference type="SUPFAM" id="SSF103473">
    <property type="entry name" value="MFS general substrate transporter"/>
    <property type="match status" value="1"/>
</dbReference>
<dbReference type="InterPro" id="IPR036259">
    <property type="entry name" value="MFS_trans_sf"/>
</dbReference>
<comment type="similarity">
    <text evidence="1 7">Belongs to the spermidine/spermine synthase family.</text>
</comment>
<feature type="transmembrane region" description="Helical" evidence="7">
    <location>
        <begin position="281"/>
        <end position="305"/>
    </location>
</feature>
<comment type="caution">
    <text evidence="7">Lacks the conserved Asp active site.</text>
</comment>
<organism evidence="11 12">
    <name type="scientific">Candidatus Niyogibacteria bacterium RIFCSPLOWO2_01_FULL_45_48</name>
    <dbReference type="NCBI Taxonomy" id="1801724"/>
    <lineage>
        <taxon>Bacteria</taxon>
        <taxon>Candidatus Niyogiibacteriota</taxon>
    </lineage>
</organism>
<evidence type="ECO:0000256" key="2">
    <source>
        <dbReference type="ARBA" id="ARBA00022679"/>
    </source>
</evidence>
<feature type="binding site" evidence="7">
    <location>
        <position position="590"/>
    </location>
    <ligand>
        <name>S-methyl-5'-thioadenosine</name>
        <dbReference type="ChEBI" id="CHEBI:17509"/>
    </ligand>
</feature>
<feature type="transmembrane region" description="Helical" evidence="7">
    <location>
        <begin position="312"/>
        <end position="333"/>
    </location>
</feature>
<dbReference type="InterPro" id="IPR011701">
    <property type="entry name" value="MFS"/>
</dbReference>
<proteinExistence type="inferred from homology"/>
<dbReference type="UniPathway" id="UPA00248">
    <property type="reaction ID" value="UER00314"/>
</dbReference>
<name>A0A1G2F0B3_9BACT</name>
<comment type="catalytic activity">
    <reaction evidence="7">
        <text>S-adenosyl 3-(methylsulfanyl)propylamine + putrescine = S-methyl-5'-thioadenosine + spermidine + H(+)</text>
        <dbReference type="Rhea" id="RHEA:12721"/>
        <dbReference type="ChEBI" id="CHEBI:15378"/>
        <dbReference type="ChEBI" id="CHEBI:17509"/>
        <dbReference type="ChEBI" id="CHEBI:57443"/>
        <dbReference type="ChEBI" id="CHEBI:57834"/>
        <dbReference type="ChEBI" id="CHEBI:326268"/>
        <dbReference type="EC" id="2.5.1.16"/>
    </reaction>
</comment>
<dbReference type="EMBL" id="MHMQ01000009">
    <property type="protein sequence ID" value="OGZ30998.1"/>
    <property type="molecule type" value="Genomic_DNA"/>
</dbReference>
<feature type="transmembrane region" description="Helical" evidence="7">
    <location>
        <begin position="249"/>
        <end position="269"/>
    </location>
</feature>
<feature type="transmembrane region" description="Helical" evidence="7">
    <location>
        <begin position="353"/>
        <end position="378"/>
    </location>
</feature>
<feature type="binding site" evidence="7">
    <location>
        <begin position="621"/>
        <end position="622"/>
    </location>
    <ligand>
        <name>S-methyl-5'-thioadenosine</name>
        <dbReference type="ChEBI" id="CHEBI:17509"/>
    </ligand>
</feature>
<feature type="transmembrane region" description="Helical" evidence="7">
    <location>
        <begin position="12"/>
        <end position="31"/>
    </location>
</feature>
<dbReference type="InterPro" id="IPR020846">
    <property type="entry name" value="MFS_dom"/>
</dbReference>
<keyword evidence="2 7" id="KW-0808">Transferase</keyword>
<dbReference type="GO" id="GO:0005886">
    <property type="term" value="C:plasma membrane"/>
    <property type="evidence" value="ECO:0007669"/>
    <property type="project" value="UniProtKB-SubCell"/>
</dbReference>
<dbReference type="NCBIfam" id="NF037959">
    <property type="entry name" value="MFS_SpdSyn"/>
    <property type="match status" value="1"/>
</dbReference>
<comment type="function">
    <text evidence="7">Catalyzes the irreversible transfer of a propylamine group from the amino donor S-adenosylmethioninamine (decarboxy-AdoMet) to putrescine (1,4-diaminobutane) to yield spermidine.</text>
</comment>
<evidence type="ECO:0000256" key="8">
    <source>
        <dbReference type="PROSITE-ProRule" id="PRU00354"/>
    </source>
</evidence>
<dbReference type="InterPro" id="IPR029063">
    <property type="entry name" value="SAM-dependent_MTases_sf"/>
</dbReference>
<feature type="transmembrane region" description="Helical" evidence="7">
    <location>
        <begin position="162"/>
        <end position="184"/>
    </location>
</feature>
<keyword evidence="6 7" id="KW-0472">Membrane</keyword>
<gene>
    <name evidence="7" type="primary">speE</name>
    <name evidence="11" type="ORF">A2931_02425</name>
</gene>
<feature type="transmembrane region" description="Helical" evidence="7">
    <location>
        <begin position="37"/>
        <end position="65"/>
    </location>
</feature>
<accession>A0A1G2F0B3</accession>
<dbReference type="SUPFAM" id="SSF53335">
    <property type="entry name" value="S-adenosyl-L-methionine-dependent methyltransferases"/>
    <property type="match status" value="1"/>
</dbReference>
<dbReference type="CDD" id="cd02440">
    <property type="entry name" value="AdoMet_MTases"/>
    <property type="match status" value="1"/>
</dbReference>
<dbReference type="Gene3D" id="3.40.50.150">
    <property type="entry name" value="Vaccinia Virus protein VP39"/>
    <property type="match status" value="1"/>
</dbReference>
<dbReference type="GO" id="GO:0004766">
    <property type="term" value="F:spermidine synthase activity"/>
    <property type="evidence" value="ECO:0007669"/>
    <property type="project" value="UniProtKB-UniRule"/>
</dbReference>
<evidence type="ECO:0000259" key="10">
    <source>
        <dbReference type="PROSITE" id="PS51006"/>
    </source>
</evidence>
<feature type="domain" description="Major facilitator superfamily (MFS) profile" evidence="9">
    <location>
        <begin position="9"/>
        <end position="447"/>
    </location>
</feature>
<feature type="transmembrane region" description="Helical" evidence="7">
    <location>
        <begin position="456"/>
        <end position="475"/>
    </location>
</feature>
<evidence type="ECO:0000256" key="5">
    <source>
        <dbReference type="ARBA" id="ARBA00023115"/>
    </source>
</evidence>
<keyword evidence="3 7" id="KW-0812">Transmembrane</keyword>
<feature type="transmembrane region" description="Helical" evidence="7">
    <location>
        <begin position="118"/>
        <end position="142"/>
    </location>
</feature>
<comment type="caution">
    <text evidence="7 8">Lacks conserved residue(s) required for the propagation of feature annotation.</text>
</comment>
<reference evidence="11 12" key="1">
    <citation type="journal article" date="2016" name="Nat. Commun.">
        <title>Thousands of microbial genomes shed light on interconnected biogeochemical processes in an aquifer system.</title>
        <authorList>
            <person name="Anantharaman K."/>
            <person name="Brown C.T."/>
            <person name="Hug L.A."/>
            <person name="Sharon I."/>
            <person name="Castelle C.J."/>
            <person name="Probst A.J."/>
            <person name="Thomas B.C."/>
            <person name="Singh A."/>
            <person name="Wilkins M.J."/>
            <person name="Karaoz U."/>
            <person name="Brodie E.L."/>
            <person name="Williams K.H."/>
            <person name="Hubbard S.S."/>
            <person name="Banfield J.F."/>
        </authorList>
    </citation>
    <scope>NUCLEOTIDE SEQUENCE [LARGE SCALE GENOMIC DNA]</scope>
</reference>
<comment type="subcellular location">
    <subcellularLocation>
        <location evidence="7">Cell membrane</location>
        <topology evidence="7">Multi-pass membrane protein</topology>
    </subcellularLocation>
</comment>
<dbReference type="CDD" id="cd06174">
    <property type="entry name" value="MFS"/>
    <property type="match status" value="1"/>
</dbReference>